<dbReference type="SMART" id="SM00028">
    <property type="entry name" value="TPR"/>
    <property type="match status" value="4"/>
</dbReference>
<dbReference type="STRING" id="580166.AUP43_17235"/>
<keyword evidence="1" id="KW-0677">Repeat</keyword>
<name>A0A154WF50_9PROT</name>
<dbReference type="InterPro" id="IPR050498">
    <property type="entry name" value="Ycf3"/>
</dbReference>
<dbReference type="InterPro" id="IPR011990">
    <property type="entry name" value="TPR-like_helical_dom_sf"/>
</dbReference>
<dbReference type="AlphaFoldDB" id="A0A154WF50"/>
<dbReference type="PROSITE" id="PS50005">
    <property type="entry name" value="TPR"/>
    <property type="match status" value="1"/>
</dbReference>
<comment type="caution">
    <text evidence="4">The sequence shown here is derived from an EMBL/GenBank/DDBJ whole genome shotgun (WGS) entry which is preliminary data.</text>
</comment>
<dbReference type="PANTHER" id="PTHR44858">
    <property type="entry name" value="TETRATRICOPEPTIDE REPEAT PROTEIN 6"/>
    <property type="match status" value="1"/>
</dbReference>
<evidence type="ECO:0000256" key="3">
    <source>
        <dbReference type="PROSITE-ProRule" id="PRU00339"/>
    </source>
</evidence>
<dbReference type="EMBL" id="LPXN01000049">
    <property type="protein sequence ID" value="KZD12154.1"/>
    <property type="molecule type" value="Genomic_DNA"/>
</dbReference>
<evidence type="ECO:0000256" key="2">
    <source>
        <dbReference type="ARBA" id="ARBA00022803"/>
    </source>
</evidence>
<dbReference type="Gene3D" id="1.25.40.10">
    <property type="entry name" value="Tetratricopeptide repeat domain"/>
    <property type="match status" value="1"/>
</dbReference>
<dbReference type="PANTHER" id="PTHR44858:SF1">
    <property type="entry name" value="UDP-N-ACETYLGLUCOSAMINE--PEPTIDE N-ACETYLGLUCOSAMINYLTRANSFERASE SPINDLY-RELATED"/>
    <property type="match status" value="1"/>
</dbReference>
<dbReference type="Proteomes" id="UP000076400">
    <property type="component" value="Unassembled WGS sequence"/>
</dbReference>
<dbReference type="OrthoDB" id="8480494at2"/>
<proteinExistence type="predicted"/>
<dbReference type="Pfam" id="PF13181">
    <property type="entry name" value="TPR_8"/>
    <property type="match status" value="1"/>
</dbReference>
<feature type="repeat" description="TPR" evidence="3">
    <location>
        <begin position="208"/>
        <end position="241"/>
    </location>
</feature>
<protein>
    <submittedName>
        <fullName evidence="4">Uncharacterized protein</fullName>
    </submittedName>
</protein>
<evidence type="ECO:0000313" key="5">
    <source>
        <dbReference type="Proteomes" id="UP000076400"/>
    </source>
</evidence>
<keyword evidence="2 3" id="KW-0802">TPR repeat</keyword>
<reference evidence="4" key="1">
    <citation type="submission" date="2015-12" db="EMBL/GenBank/DDBJ databases">
        <title>Genome sequence of Oceanibaculum pacificum MCCC 1A02656.</title>
        <authorList>
            <person name="Lu L."/>
            <person name="Lai Q."/>
            <person name="Shao Z."/>
            <person name="Qian P."/>
        </authorList>
    </citation>
    <scope>NUCLEOTIDE SEQUENCE [LARGE SCALE GENOMIC DNA]</scope>
    <source>
        <strain evidence="4">MCCC 1A02656</strain>
    </source>
</reference>
<accession>A0A154WF50</accession>
<evidence type="ECO:0000313" key="4">
    <source>
        <dbReference type="EMBL" id="KZD12154.1"/>
    </source>
</evidence>
<evidence type="ECO:0000256" key="1">
    <source>
        <dbReference type="ARBA" id="ARBA00022737"/>
    </source>
</evidence>
<keyword evidence="5" id="KW-1185">Reference proteome</keyword>
<organism evidence="4 5">
    <name type="scientific">Oceanibaculum pacificum</name>
    <dbReference type="NCBI Taxonomy" id="580166"/>
    <lineage>
        <taxon>Bacteria</taxon>
        <taxon>Pseudomonadati</taxon>
        <taxon>Pseudomonadota</taxon>
        <taxon>Alphaproteobacteria</taxon>
        <taxon>Rhodospirillales</taxon>
        <taxon>Oceanibaculaceae</taxon>
        <taxon>Oceanibaculum</taxon>
    </lineage>
</organism>
<sequence length="293" mass="31918">MYFFVRRTIGHRPLPAIMFADLFAASKPPYFEGPSMRPILLPLAILVSLPLGPALGPALGQSGVVLDNKAQYENCMRLADETPEEAYKSGIAWFERGGGSAAEHCVATALMNLGNYREAAARLAALAETPDVKQRPTTRGLILSQAAQAWSELGEAGKAAAARDEAVALAPDDPELRLERAIARIAAGQHFEAIDDLNRAAETAPRRVDVLLIRASAYRYLGQLELARDDVDRALAIRPDFQDAILERGVIYRAEGDKDAARRDFLWVLDVAPEGPAGDAARMNLEEMDVRVE</sequence>
<dbReference type="InterPro" id="IPR019734">
    <property type="entry name" value="TPR_rpt"/>
</dbReference>
<gene>
    <name evidence="4" type="ORF">AUP43_17235</name>
</gene>
<dbReference type="SUPFAM" id="SSF48452">
    <property type="entry name" value="TPR-like"/>
    <property type="match status" value="1"/>
</dbReference>